<dbReference type="InterPro" id="IPR013216">
    <property type="entry name" value="Methyltransf_11"/>
</dbReference>
<dbReference type="OrthoDB" id="9777830at2"/>
<dbReference type="Pfam" id="PF08241">
    <property type="entry name" value="Methyltransf_11"/>
    <property type="match status" value="1"/>
</dbReference>
<dbReference type="GO" id="GO:0032259">
    <property type="term" value="P:methylation"/>
    <property type="evidence" value="ECO:0007669"/>
    <property type="project" value="UniProtKB-KW"/>
</dbReference>
<comment type="caution">
    <text evidence="1">The sequence shown here is derived from an EMBL/GenBank/DDBJ whole genome shotgun (WGS) entry which is preliminary data.</text>
</comment>
<keyword evidence="1" id="KW-0489">Methyltransferase</keyword>
<evidence type="ECO:0000313" key="1">
    <source>
        <dbReference type="EMBL" id="ROU12708.1"/>
    </source>
</evidence>
<dbReference type="Gene3D" id="3.40.50.150">
    <property type="entry name" value="Vaccinia Virus protein VP39"/>
    <property type="match status" value="1"/>
</dbReference>
<dbReference type="Proteomes" id="UP000268051">
    <property type="component" value="Unassembled WGS sequence"/>
</dbReference>
<dbReference type="CDD" id="cd02440">
    <property type="entry name" value="AdoMet_MTases"/>
    <property type="match status" value="1"/>
</dbReference>
<evidence type="ECO:0000313" key="2">
    <source>
        <dbReference type="Proteomes" id="UP000268051"/>
    </source>
</evidence>
<sequence>MIIAPITPQHLQNILSRHLAMYRTKAPFYQATMLNSLGAVWQEHHKRLLDVGGGTGVIAQAMAELFPTDEVVSVDLIDRFCSSLSIQTQQYDGAKLPFADGTFSAATLNNVLHHVPLAARSGLLSEIARVVDGPLYIKDHESGGRLDDARLTLMDAIGNIPFGGMLWARYLSRQQWETLANESGYRITARAVPLQYRQGAYALIFPNSLEITMRLEKISP</sequence>
<protein>
    <submittedName>
        <fullName evidence="1">Class I SAM-dependent methyltransferase</fullName>
    </submittedName>
</protein>
<dbReference type="InterPro" id="IPR029063">
    <property type="entry name" value="SAM-dependent_MTases_sf"/>
</dbReference>
<dbReference type="SUPFAM" id="SSF53335">
    <property type="entry name" value="S-adenosyl-L-methionine-dependent methyltransferases"/>
    <property type="match status" value="1"/>
</dbReference>
<gene>
    <name evidence="1" type="ORF">EB837_15625</name>
</gene>
<reference evidence="1 2" key="1">
    <citation type="submission" date="2018-10" db="EMBL/GenBank/DDBJ databases">
        <title>Horizontal transference of carbapenem resistance between Klebsiella pneumoniae and Kluyvera ascorbata during abdominal infection: a case report.</title>
        <authorList>
            <person name="Raro O.H.F."/>
            <person name="Lima-Morales D."/>
            <person name="Barth A.L."/>
            <person name="Paim T.G.S."/>
            <person name="Mott M.P."/>
            <person name="Riche C.V.W."/>
            <person name="Teixeira U.F."/>
            <person name="Waechter F."/>
            <person name="Dias C.A.G."/>
        </authorList>
    </citation>
    <scope>NUCLEOTIDE SEQUENCE [LARGE SCALE GENOMIC DNA]</scope>
    <source>
        <strain evidence="1 2">OT2</strain>
    </source>
</reference>
<dbReference type="GO" id="GO:0008757">
    <property type="term" value="F:S-adenosylmethionine-dependent methyltransferase activity"/>
    <property type="evidence" value="ECO:0007669"/>
    <property type="project" value="InterPro"/>
</dbReference>
<proteinExistence type="predicted"/>
<keyword evidence="1" id="KW-0808">Transferase</keyword>
<accession>A0A378GV54</accession>
<organism evidence="1 2">
    <name type="scientific">Kluyvera ascorbata</name>
    <dbReference type="NCBI Taxonomy" id="51288"/>
    <lineage>
        <taxon>Bacteria</taxon>
        <taxon>Pseudomonadati</taxon>
        <taxon>Pseudomonadota</taxon>
        <taxon>Gammaproteobacteria</taxon>
        <taxon>Enterobacterales</taxon>
        <taxon>Enterobacteriaceae</taxon>
        <taxon>Kluyvera</taxon>
    </lineage>
</organism>
<dbReference type="EMBL" id="RHFN01000016">
    <property type="protein sequence ID" value="ROU12708.1"/>
    <property type="molecule type" value="Genomic_DNA"/>
</dbReference>
<dbReference type="AlphaFoldDB" id="A0A378GV54"/>
<dbReference type="RefSeq" id="WP_051910808.1">
    <property type="nucleotide sequence ID" value="NZ_CAMLPP010000032.1"/>
</dbReference>
<name>A0A378GV54_9ENTR</name>